<accession>A0AA35WN92</accession>
<dbReference type="EMBL" id="CASHTH010001996">
    <property type="protein sequence ID" value="CAI8023126.1"/>
    <property type="molecule type" value="Genomic_DNA"/>
</dbReference>
<sequence length="191" mass="21191">MIELDSMNMLYGKNVAVTFDNDCDHCEENHFYLPDIKLTVKFVSSNMSGTIIEDLSNDYCDFNSLIINYRICINSGGTNQCFENPCGNGEIYTSRCGSDPPQRVVSLETNGVENGAIISIFCFGIDCKGNPTNVMVFNIKIAICEEGSMCIEENQTGNTTNMAGTSSHLLNLLMRHLRRCLPLELHKAPVI</sequence>
<dbReference type="Proteomes" id="UP001174909">
    <property type="component" value="Unassembled WGS sequence"/>
</dbReference>
<organism evidence="1 2">
    <name type="scientific">Geodia barretti</name>
    <name type="common">Barrett's horny sponge</name>
    <dbReference type="NCBI Taxonomy" id="519541"/>
    <lineage>
        <taxon>Eukaryota</taxon>
        <taxon>Metazoa</taxon>
        <taxon>Porifera</taxon>
        <taxon>Demospongiae</taxon>
        <taxon>Heteroscleromorpha</taxon>
        <taxon>Tetractinellida</taxon>
        <taxon>Astrophorina</taxon>
        <taxon>Geodiidae</taxon>
        <taxon>Geodia</taxon>
    </lineage>
</organism>
<evidence type="ECO:0000313" key="1">
    <source>
        <dbReference type="EMBL" id="CAI8023126.1"/>
    </source>
</evidence>
<proteinExistence type="predicted"/>
<keyword evidence="2" id="KW-1185">Reference proteome</keyword>
<gene>
    <name evidence="1" type="ORF">GBAR_LOCUS13543</name>
</gene>
<name>A0AA35WN92_GEOBA</name>
<comment type="caution">
    <text evidence="1">The sequence shown here is derived from an EMBL/GenBank/DDBJ whole genome shotgun (WGS) entry which is preliminary data.</text>
</comment>
<protein>
    <submittedName>
        <fullName evidence="1">Uncharacterized protein</fullName>
    </submittedName>
</protein>
<dbReference type="AlphaFoldDB" id="A0AA35WN92"/>
<evidence type="ECO:0000313" key="2">
    <source>
        <dbReference type="Proteomes" id="UP001174909"/>
    </source>
</evidence>
<reference evidence="1" key="1">
    <citation type="submission" date="2023-03" db="EMBL/GenBank/DDBJ databases">
        <authorList>
            <person name="Steffen K."/>
            <person name="Cardenas P."/>
        </authorList>
    </citation>
    <scope>NUCLEOTIDE SEQUENCE</scope>
</reference>